<dbReference type="SUPFAM" id="SSF55781">
    <property type="entry name" value="GAF domain-like"/>
    <property type="match status" value="1"/>
</dbReference>
<dbReference type="PANTHER" id="PTHR21021:SF15">
    <property type="entry name" value="FREE METHIONINE-R-SULFOXIDE REDUCTASE"/>
    <property type="match status" value="1"/>
</dbReference>
<dbReference type="Pfam" id="PF01590">
    <property type="entry name" value="GAF"/>
    <property type="match status" value="1"/>
</dbReference>
<dbReference type="OrthoDB" id="15735at2759"/>
<gene>
    <name evidence="4" type="ORF">HYH03_005604</name>
</gene>
<comment type="caution">
    <text evidence="4">The sequence shown here is derived from an EMBL/GenBank/DDBJ whole genome shotgun (WGS) entry which is preliminary data.</text>
</comment>
<organism evidence="4 5">
    <name type="scientific">Edaphochlamys debaryana</name>
    <dbReference type="NCBI Taxonomy" id="47281"/>
    <lineage>
        <taxon>Eukaryota</taxon>
        <taxon>Viridiplantae</taxon>
        <taxon>Chlorophyta</taxon>
        <taxon>core chlorophytes</taxon>
        <taxon>Chlorophyceae</taxon>
        <taxon>CS clade</taxon>
        <taxon>Chlamydomonadales</taxon>
        <taxon>Chlamydomonadales incertae sedis</taxon>
        <taxon>Edaphochlamys</taxon>
    </lineage>
</organism>
<dbReference type="GO" id="GO:0005829">
    <property type="term" value="C:cytosol"/>
    <property type="evidence" value="ECO:0007669"/>
    <property type="project" value="TreeGrafter"/>
</dbReference>
<dbReference type="Proteomes" id="UP000612055">
    <property type="component" value="Unassembled WGS sequence"/>
</dbReference>
<feature type="domain" description="GAF" evidence="3">
    <location>
        <begin position="43"/>
        <end position="168"/>
    </location>
</feature>
<reference evidence="4" key="1">
    <citation type="journal article" date="2020" name="bioRxiv">
        <title>Comparative genomics of Chlamydomonas.</title>
        <authorList>
            <person name="Craig R.J."/>
            <person name="Hasan A.R."/>
            <person name="Ness R.W."/>
            <person name="Keightley P.D."/>
        </authorList>
    </citation>
    <scope>NUCLEOTIDE SEQUENCE</scope>
    <source>
        <strain evidence="4">CCAP 11/70</strain>
    </source>
</reference>
<proteinExistence type="inferred from homology"/>
<dbReference type="PANTHER" id="PTHR21021">
    <property type="entry name" value="GAF/PUTATIVE CYTOSKELETAL PROTEIN"/>
    <property type="match status" value="1"/>
</dbReference>
<dbReference type="InterPro" id="IPR003018">
    <property type="entry name" value="GAF"/>
</dbReference>
<keyword evidence="5" id="KW-1185">Reference proteome</keyword>
<dbReference type="EMBL" id="JAEHOE010000019">
    <property type="protein sequence ID" value="KAG2496376.1"/>
    <property type="molecule type" value="Genomic_DNA"/>
</dbReference>
<protein>
    <recommendedName>
        <fullName evidence="3">GAF domain-containing protein</fullName>
    </recommendedName>
</protein>
<dbReference type="InterPro" id="IPR051330">
    <property type="entry name" value="Phosphatase_reg/MetRdx"/>
</dbReference>
<accession>A0A836C0Z2</accession>
<evidence type="ECO:0000256" key="1">
    <source>
        <dbReference type="ARBA" id="ARBA00023170"/>
    </source>
</evidence>
<comment type="similarity">
    <text evidence="2">Belongs to the free Met sulfoxide reductase family.</text>
</comment>
<dbReference type="AlphaFoldDB" id="A0A836C0Z2"/>
<evidence type="ECO:0000313" key="4">
    <source>
        <dbReference type="EMBL" id="KAG2496376.1"/>
    </source>
</evidence>
<evidence type="ECO:0000259" key="3">
    <source>
        <dbReference type="Pfam" id="PF01590"/>
    </source>
</evidence>
<evidence type="ECO:0000256" key="2">
    <source>
        <dbReference type="ARBA" id="ARBA00038454"/>
    </source>
</evidence>
<keyword evidence="1" id="KW-0675">Receptor</keyword>
<evidence type="ECO:0000313" key="5">
    <source>
        <dbReference type="Proteomes" id="UP000612055"/>
    </source>
</evidence>
<dbReference type="InterPro" id="IPR029016">
    <property type="entry name" value="GAF-like_dom_sf"/>
</dbReference>
<dbReference type="GO" id="GO:0033745">
    <property type="term" value="F:L-methionine-(R)-S-oxide reductase activity"/>
    <property type="evidence" value="ECO:0007669"/>
    <property type="project" value="TreeGrafter"/>
</dbReference>
<dbReference type="Gene3D" id="3.30.450.40">
    <property type="match status" value="1"/>
</dbReference>
<name>A0A836C0Z2_9CHLO</name>
<sequence length="174" mass="18741">MTGVDIKELPLTADAAARSEHYAEVINAIQLALEGESDWVAVMATVACLLHQAFEYYHWTGFFQAGPPGADTLVIGPYQGHMGCLRIAYARGVCGAAARTRATQLVPDVSRFPGYIACASSTRSEVVVPVVEEGSGRLMAVLDIDSDHPAAFTEVDAKHLEELCAWLGRQGYRS</sequence>